<dbReference type="RefSeq" id="WP_149892881.1">
    <property type="nucleotide sequence ID" value="NZ_JBHUFA010000004.1"/>
</dbReference>
<feature type="chain" id="PRO_5046361660" evidence="2">
    <location>
        <begin position="22"/>
        <end position="1649"/>
    </location>
</feature>
<name>A0ABW4JVQ9_9HYPH</name>
<keyword evidence="2" id="KW-0732">Signal</keyword>
<dbReference type="SUPFAM" id="SSF81901">
    <property type="entry name" value="HCP-like"/>
    <property type="match status" value="1"/>
</dbReference>
<evidence type="ECO:0000256" key="1">
    <source>
        <dbReference type="SAM" id="MobiDB-lite"/>
    </source>
</evidence>
<feature type="region of interest" description="Disordered" evidence="1">
    <location>
        <begin position="173"/>
        <end position="204"/>
    </location>
</feature>
<dbReference type="Pfam" id="PF12770">
    <property type="entry name" value="CHAT"/>
    <property type="match status" value="1"/>
</dbReference>
<feature type="region of interest" description="Disordered" evidence="1">
    <location>
        <begin position="779"/>
        <end position="799"/>
    </location>
</feature>
<protein>
    <submittedName>
        <fullName evidence="4">CHAT domain-containing protein</fullName>
    </submittedName>
</protein>
<feature type="compositionally biased region" description="Basic and acidic residues" evidence="1">
    <location>
        <begin position="780"/>
        <end position="797"/>
    </location>
</feature>
<dbReference type="InterPro" id="IPR011990">
    <property type="entry name" value="TPR-like_helical_dom_sf"/>
</dbReference>
<dbReference type="Gene3D" id="1.25.40.10">
    <property type="entry name" value="Tetratricopeptide repeat domain"/>
    <property type="match status" value="1"/>
</dbReference>
<comment type="caution">
    <text evidence="4">The sequence shown here is derived from an EMBL/GenBank/DDBJ whole genome shotgun (WGS) entry which is preliminary data.</text>
</comment>
<sequence length="1649" mass="176695">MLLRCLALLAGLILALSPAEALQIYRNSTPYQITATLPAGAYFREEGVDRKFDLGQVSGNLRLIQDEYASCRALTDERQQNWVKYGFDLASAPFDSPAVCSITLNNRASGETVTSFYIRIDSCACFAALHFRFPDTARADFMAFAPTVVTSLLLNSADTAGIAESLLAGLGAPPRTATSTSPSPSASTPAAAGPAPQPGPAGSAISRVSATLAPLACAPKPATRAEEAQTALVLLSAWTGTRIDDLAERVGVRDRDRWTWGDFPGNDPVALGQIERILSGHDAALSRMTADVATYGNALCGVLSQALNEDFGSTLSLQRDFNSVFHGYLKAAQQLTQIHGCTSGEIDGAFGGGSRATWNRMLEALGKVPESGAFTPTLSDVMAAGMVAVTAPACSGTPASANARPIPVAPFLFASGYRQAGWLAKQTPELSALMDALAEDGTWAPFQQDLVRSLIHEPYGAEPGAAARMLAKIYRQGIGVARSPGAADFWTAQAVATPTLYQRYLDAADRGTDLAGVVRDLVATLPGENGYEEPALSGPMVTSQTLELTIDGRVTLARLAHLVMKHPQALEQVAALPRPKLQYSLAERLLDGASVLGKGTGEALTLLRASAAAGTPYAASHLAFMLDHGNGTTTSQAEIDGLLKMAAKTGEPFANYQLARLAERQAPEAPAEALRFYEAMITRNLGEYRTLAGSELIANRMMAGNLALASPKGKALIEARAKTDQDFARTLAELYLCASCGGSVDLAEGARWLRLLRDADVRQAGVTLSRLLTLAPELARSPDEPRKSLEQGIRREAGPGSPFAYDNDISAAVALQALDATGAGQERAQDLSRLLDQLCDSPTADADDCETAAKFLASGAFGTDLVAVGVDRLESRTSLALVDVLAAYGDFTGALQLGLAAEKDQLLGNSGVISPLAEARSPLTLDPNTLRTPTLRRIIAQRDPGDLSSLPPGFVEYLALLARNGDAQAQAYQQILSLPRAQPLPLASDLARARDTFESVKARGGLSMALVTSARVYASGLKDAGERDQALDLELTALAAERQLDRVAGIGTGALQGQLTTVCHLSKASERIFALGSDDIALVLAKDVINELQGVRRDLSAIPERLQGCFRDLVSDNYRWLADLLVRQDRLEEAEFVLSLLKDFEAFQFSGRDTAFAGDAFREIPYSPSEQALKTALDDLRLPTVSDVRERLELLARQAIQGLNAQDQTRLAEIDRRLTDAQVTYEQGLKRIREAAATLSDTPATVNTAAAQTTLAAQASVQQTILAPLKDKAVAIHYLVMPDRLNILVTTRDSRESFTLSDWDGEPFTEARLNAFLEDYHLAVSDPGVDVRPMAQRLHALLLGPVEPLLVRETPELLLVSLDRRLRYMPFQTLHDGSRFLVERFALSLLTSSETEISGRQVTDIPFAALGMTQETELFSALPGVEVELDGIVKGDNGFGLFDGEVFMDKAFDQTALVRALRIGEGNPQGLGVVHISSHFYLGESEADSFLLLGTGDHLSLSTIKDDPADFDFRHVELLTLSACETGRANASSDGREIESLAKITSDRGAGSTIASLWPVADASTALLMQRFYELKELGGMSKAEALAVAQREFIAGKVGSQTHLATRSVVFETARRFAEPMDQRGDGLDPGFSHPFYWAPFVLTGNWR</sequence>
<reference evidence="5" key="1">
    <citation type="journal article" date="2019" name="Int. J. Syst. Evol. Microbiol.">
        <title>The Global Catalogue of Microorganisms (GCM) 10K type strain sequencing project: providing services to taxonomists for standard genome sequencing and annotation.</title>
        <authorList>
            <consortium name="The Broad Institute Genomics Platform"/>
            <consortium name="The Broad Institute Genome Sequencing Center for Infectious Disease"/>
            <person name="Wu L."/>
            <person name="Ma J."/>
        </authorList>
    </citation>
    <scope>NUCLEOTIDE SEQUENCE [LARGE SCALE GENOMIC DNA]</scope>
    <source>
        <strain evidence="5">JCM 3369</strain>
    </source>
</reference>
<gene>
    <name evidence="4" type="ORF">ACFSC7_11885</name>
</gene>
<dbReference type="Proteomes" id="UP001597327">
    <property type="component" value="Unassembled WGS sequence"/>
</dbReference>
<evidence type="ECO:0000313" key="4">
    <source>
        <dbReference type="EMBL" id="MFD1696219.1"/>
    </source>
</evidence>
<feature type="domain" description="CHAT" evidence="3">
    <location>
        <begin position="1333"/>
        <end position="1647"/>
    </location>
</feature>
<keyword evidence="5" id="KW-1185">Reference proteome</keyword>
<evidence type="ECO:0000256" key="2">
    <source>
        <dbReference type="SAM" id="SignalP"/>
    </source>
</evidence>
<proteinExistence type="predicted"/>
<accession>A0ABW4JVQ9</accession>
<evidence type="ECO:0000259" key="3">
    <source>
        <dbReference type="Pfam" id="PF12770"/>
    </source>
</evidence>
<dbReference type="InterPro" id="IPR024983">
    <property type="entry name" value="CHAT_dom"/>
</dbReference>
<dbReference type="EMBL" id="JBHUFA010000004">
    <property type="protein sequence ID" value="MFD1696219.1"/>
    <property type="molecule type" value="Genomic_DNA"/>
</dbReference>
<feature type="signal peptide" evidence="2">
    <location>
        <begin position="1"/>
        <end position="21"/>
    </location>
</feature>
<evidence type="ECO:0000313" key="5">
    <source>
        <dbReference type="Proteomes" id="UP001597327"/>
    </source>
</evidence>
<organism evidence="4 5">
    <name type="scientific">Roseibium aestuarii</name>
    <dbReference type="NCBI Taxonomy" id="2600299"/>
    <lineage>
        <taxon>Bacteria</taxon>
        <taxon>Pseudomonadati</taxon>
        <taxon>Pseudomonadota</taxon>
        <taxon>Alphaproteobacteria</taxon>
        <taxon>Hyphomicrobiales</taxon>
        <taxon>Stappiaceae</taxon>
        <taxon>Roseibium</taxon>
    </lineage>
</organism>